<gene>
    <name evidence="1" type="ORF">KUTeg_019990</name>
</gene>
<name>A0ABQ9EE49_TEGGR</name>
<keyword evidence="2" id="KW-1185">Reference proteome</keyword>
<accession>A0ABQ9EE49</accession>
<feature type="non-terminal residue" evidence="1">
    <location>
        <position position="68"/>
    </location>
</feature>
<proteinExistence type="predicted"/>
<organism evidence="1 2">
    <name type="scientific">Tegillarca granosa</name>
    <name type="common">Malaysian cockle</name>
    <name type="synonym">Anadara granosa</name>
    <dbReference type="NCBI Taxonomy" id="220873"/>
    <lineage>
        <taxon>Eukaryota</taxon>
        <taxon>Metazoa</taxon>
        <taxon>Spiralia</taxon>
        <taxon>Lophotrochozoa</taxon>
        <taxon>Mollusca</taxon>
        <taxon>Bivalvia</taxon>
        <taxon>Autobranchia</taxon>
        <taxon>Pteriomorphia</taxon>
        <taxon>Arcoida</taxon>
        <taxon>Arcoidea</taxon>
        <taxon>Arcidae</taxon>
        <taxon>Tegillarca</taxon>
    </lineage>
</organism>
<protein>
    <submittedName>
        <fullName evidence="1">Uncharacterized protein</fullName>
    </submittedName>
</protein>
<sequence length="68" mass="7825">MVTDFFIAPNLHKICTTYKNNLIHGILLTMVVRISRINVITKSKLNDFNISQGIMISSTYHEQSFYSC</sequence>
<evidence type="ECO:0000313" key="2">
    <source>
        <dbReference type="Proteomes" id="UP001217089"/>
    </source>
</evidence>
<evidence type="ECO:0000313" key="1">
    <source>
        <dbReference type="EMBL" id="KAJ8303594.1"/>
    </source>
</evidence>
<reference evidence="1 2" key="1">
    <citation type="submission" date="2022-12" db="EMBL/GenBank/DDBJ databases">
        <title>Chromosome-level genome of Tegillarca granosa.</title>
        <authorList>
            <person name="Kim J."/>
        </authorList>
    </citation>
    <scope>NUCLEOTIDE SEQUENCE [LARGE SCALE GENOMIC DNA]</scope>
    <source>
        <strain evidence="1">Teg-2019</strain>
        <tissue evidence="1">Adductor muscle</tissue>
    </source>
</reference>
<dbReference type="EMBL" id="JARBDR010000917">
    <property type="protein sequence ID" value="KAJ8303594.1"/>
    <property type="molecule type" value="Genomic_DNA"/>
</dbReference>
<dbReference type="Proteomes" id="UP001217089">
    <property type="component" value="Unassembled WGS sequence"/>
</dbReference>
<comment type="caution">
    <text evidence="1">The sequence shown here is derived from an EMBL/GenBank/DDBJ whole genome shotgun (WGS) entry which is preliminary data.</text>
</comment>